<sequence length="134" mass="14646">MQGLQSLASKLPPNANLVSCSREAPVCYNTIPQINSFPLVQIKVEPPSMDEESTSLPMVDYAIVTLNLQDQRGIDISSLKLNKLAFPDVEFIPELDVGSLGAESLNEIINSASFENLSMSDLVQGTERSLQIHQ</sequence>
<reference evidence="1 2" key="1">
    <citation type="submission" date="2021-06" db="EMBL/GenBank/DDBJ databases">
        <title>Caerostris extrusa draft genome.</title>
        <authorList>
            <person name="Kono N."/>
            <person name="Arakawa K."/>
        </authorList>
    </citation>
    <scope>NUCLEOTIDE SEQUENCE [LARGE SCALE GENOMIC DNA]</scope>
</reference>
<protein>
    <submittedName>
        <fullName evidence="1">Uncharacterized protein</fullName>
    </submittedName>
</protein>
<comment type="caution">
    <text evidence="1">The sequence shown here is derived from an EMBL/GenBank/DDBJ whole genome shotgun (WGS) entry which is preliminary data.</text>
</comment>
<organism evidence="1 2">
    <name type="scientific">Caerostris extrusa</name>
    <name type="common">Bark spider</name>
    <name type="synonym">Caerostris bankana</name>
    <dbReference type="NCBI Taxonomy" id="172846"/>
    <lineage>
        <taxon>Eukaryota</taxon>
        <taxon>Metazoa</taxon>
        <taxon>Ecdysozoa</taxon>
        <taxon>Arthropoda</taxon>
        <taxon>Chelicerata</taxon>
        <taxon>Arachnida</taxon>
        <taxon>Araneae</taxon>
        <taxon>Araneomorphae</taxon>
        <taxon>Entelegynae</taxon>
        <taxon>Araneoidea</taxon>
        <taxon>Araneidae</taxon>
        <taxon>Caerostris</taxon>
    </lineage>
</organism>
<evidence type="ECO:0000313" key="1">
    <source>
        <dbReference type="EMBL" id="GIY96932.1"/>
    </source>
</evidence>
<dbReference type="EMBL" id="BPLR01018103">
    <property type="protein sequence ID" value="GIY96932.1"/>
    <property type="molecule type" value="Genomic_DNA"/>
</dbReference>
<proteinExistence type="predicted"/>
<gene>
    <name evidence="1" type="ORF">CEXT_278761</name>
</gene>
<evidence type="ECO:0000313" key="2">
    <source>
        <dbReference type="Proteomes" id="UP001054945"/>
    </source>
</evidence>
<dbReference type="AlphaFoldDB" id="A0AAV4XQI0"/>
<dbReference type="Proteomes" id="UP001054945">
    <property type="component" value="Unassembled WGS sequence"/>
</dbReference>
<name>A0AAV4XQI0_CAEEX</name>
<accession>A0AAV4XQI0</accession>
<keyword evidence="2" id="KW-1185">Reference proteome</keyword>